<dbReference type="Pfam" id="PF00805">
    <property type="entry name" value="Pentapeptide"/>
    <property type="match status" value="1"/>
</dbReference>
<evidence type="ECO:0000313" key="2">
    <source>
        <dbReference type="Proteomes" id="UP000585507"/>
    </source>
</evidence>
<accession>A0A7W8X9D3</accession>
<dbReference type="AlphaFoldDB" id="A0A7W8X9D3"/>
<proteinExistence type="predicted"/>
<gene>
    <name evidence="1" type="ORF">GGD55_003199</name>
</gene>
<dbReference type="RefSeq" id="WP_018328776.1">
    <property type="nucleotide sequence ID" value="NZ_JACHBK010000006.1"/>
</dbReference>
<evidence type="ECO:0000313" key="1">
    <source>
        <dbReference type="EMBL" id="MBB5536492.1"/>
    </source>
</evidence>
<organism evidence="1 2">
    <name type="scientific">Rhizobium giardinii</name>
    <dbReference type="NCBI Taxonomy" id="56731"/>
    <lineage>
        <taxon>Bacteria</taxon>
        <taxon>Pseudomonadati</taxon>
        <taxon>Pseudomonadota</taxon>
        <taxon>Alphaproteobacteria</taxon>
        <taxon>Hyphomicrobiales</taxon>
        <taxon>Rhizobiaceae</taxon>
        <taxon>Rhizobium/Agrobacterium group</taxon>
        <taxon>Rhizobium</taxon>
    </lineage>
</organism>
<dbReference type="SUPFAM" id="SSF141571">
    <property type="entry name" value="Pentapeptide repeat-like"/>
    <property type="match status" value="1"/>
</dbReference>
<sequence length="85" mass="9472">MFQGASFDNARLQGVMFYTGAFHDATFRNADLRGAFTCAIDQAVVFLGTKEKFIAELGDDINVEGAQFGRDTQYGFADPERRCDF</sequence>
<dbReference type="Proteomes" id="UP000585507">
    <property type="component" value="Unassembled WGS sequence"/>
</dbReference>
<reference evidence="1 2" key="1">
    <citation type="submission" date="2020-08" db="EMBL/GenBank/DDBJ databases">
        <title>Genomic Encyclopedia of Type Strains, Phase IV (KMG-V): Genome sequencing to study the core and pangenomes of soil and plant-associated prokaryotes.</title>
        <authorList>
            <person name="Whitman W."/>
        </authorList>
    </citation>
    <scope>NUCLEOTIDE SEQUENCE [LARGE SCALE GENOMIC DNA]</scope>
    <source>
        <strain evidence="1 2">SEMIA 4084</strain>
    </source>
</reference>
<comment type="caution">
    <text evidence="1">The sequence shown here is derived from an EMBL/GenBank/DDBJ whole genome shotgun (WGS) entry which is preliminary data.</text>
</comment>
<dbReference type="Gene3D" id="2.160.20.80">
    <property type="entry name" value="E3 ubiquitin-protein ligase SopA"/>
    <property type="match status" value="1"/>
</dbReference>
<dbReference type="InterPro" id="IPR001646">
    <property type="entry name" value="5peptide_repeat"/>
</dbReference>
<dbReference type="EMBL" id="JACHBK010000006">
    <property type="protein sequence ID" value="MBB5536492.1"/>
    <property type="molecule type" value="Genomic_DNA"/>
</dbReference>
<name>A0A7W8X9D3_9HYPH</name>
<protein>
    <recommendedName>
        <fullName evidence="3">Pentapeptide repeat-containing protein</fullName>
    </recommendedName>
</protein>
<keyword evidence="2" id="KW-1185">Reference proteome</keyword>
<evidence type="ECO:0008006" key="3">
    <source>
        <dbReference type="Google" id="ProtNLM"/>
    </source>
</evidence>